<name>A0A846X3W7_9ACTN</name>
<sequence>MADNTSEVLESQDLAGMIVGVAERARADFAEAVKPFGLPAHVARALFLLDQSKSMRTVASELSCDPSHVTGIADELETRGLAVRSPGTDRRIKMLELTAEGSALRENITAAVAAQAPFAAGLTPAQKQTLRDLLSKL</sequence>
<accession>A0A846X3W7</accession>
<dbReference type="EMBL" id="JAAXOQ010000025">
    <property type="protein sequence ID" value="NKY20064.1"/>
    <property type="molecule type" value="Genomic_DNA"/>
</dbReference>
<evidence type="ECO:0000313" key="3">
    <source>
        <dbReference type="Proteomes" id="UP000582646"/>
    </source>
</evidence>
<gene>
    <name evidence="2" type="ORF">HF999_17020</name>
</gene>
<organism evidence="2 3">
    <name type="scientific">Tsukamurella spumae</name>
    <dbReference type="NCBI Taxonomy" id="44753"/>
    <lineage>
        <taxon>Bacteria</taxon>
        <taxon>Bacillati</taxon>
        <taxon>Actinomycetota</taxon>
        <taxon>Actinomycetes</taxon>
        <taxon>Mycobacteriales</taxon>
        <taxon>Tsukamurellaceae</taxon>
        <taxon>Tsukamurella</taxon>
    </lineage>
</organism>
<dbReference type="PANTHER" id="PTHR33164:SF99">
    <property type="entry name" value="MARR FAMILY REGULATORY PROTEIN"/>
    <property type="match status" value="1"/>
</dbReference>
<dbReference type="SMART" id="SM00347">
    <property type="entry name" value="HTH_MARR"/>
    <property type="match status" value="1"/>
</dbReference>
<reference evidence="2 3" key="1">
    <citation type="submission" date="2020-04" db="EMBL/GenBank/DDBJ databases">
        <title>MicrobeNet Type strains.</title>
        <authorList>
            <person name="Nicholson A.C."/>
        </authorList>
    </citation>
    <scope>NUCLEOTIDE SEQUENCE [LARGE SCALE GENOMIC DNA]</scope>
    <source>
        <strain evidence="2 3">DSM 44113</strain>
    </source>
</reference>
<dbReference type="Gene3D" id="1.10.10.10">
    <property type="entry name" value="Winged helix-like DNA-binding domain superfamily/Winged helix DNA-binding domain"/>
    <property type="match status" value="1"/>
</dbReference>
<dbReference type="AlphaFoldDB" id="A0A846X3W7"/>
<dbReference type="InterPro" id="IPR000835">
    <property type="entry name" value="HTH_MarR-typ"/>
</dbReference>
<protein>
    <recommendedName>
        <fullName evidence="1">HTH marR-type domain-containing protein</fullName>
    </recommendedName>
</protein>
<keyword evidence="3" id="KW-1185">Reference proteome</keyword>
<evidence type="ECO:0000313" key="2">
    <source>
        <dbReference type="EMBL" id="NKY20064.1"/>
    </source>
</evidence>
<dbReference type="RefSeq" id="WP_168547033.1">
    <property type="nucleotide sequence ID" value="NZ_BAAAKS010000002.1"/>
</dbReference>
<dbReference type="InterPro" id="IPR036390">
    <property type="entry name" value="WH_DNA-bd_sf"/>
</dbReference>
<feature type="domain" description="HTH marR-type" evidence="1">
    <location>
        <begin position="11"/>
        <end position="137"/>
    </location>
</feature>
<evidence type="ECO:0000259" key="1">
    <source>
        <dbReference type="PROSITE" id="PS50995"/>
    </source>
</evidence>
<dbReference type="InterPro" id="IPR039422">
    <property type="entry name" value="MarR/SlyA-like"/>
</dbReference>
<dbReference type="InterPro" id="IPR036388">
    <property type="entry name" value="WH-like_DNA-bd_sf"/>
</dbReference>
<dbReference type="GO" id="GO:0006950">
    <property type="term" value="P:response to stress"/>
    <property type="evidence" value="ECO:0007669"/>
    <property type="project" value="TreeGrafter"/>
</dbReference>
<dbReference type="Proteomes" id="UP000582646">
    <property type="component" value="Unassembled WGS sequence"/>
</dbReference>
<comment type="caution">
    <text evidence="2">The sequence shown here is derived from an EMBL/GenBank/DDBJ whole genome shotgun (WGS) entry which is preliminary data.</text>
</comment>
<dbReference type="PROSITE" id="PS50995">
    <property type="entry name" value="HTH_MARR_2"/>
    <property type="match status" value="1"/>
</dbReference>
<dbReference type="GO" id="GO:0003700">
    <property type="term" value="F:DNA-binding transcription factor activity"/>
    <property type="evidence" value="ECO:0007669"/>
    <property type="project" value="InterPro"/>
</dbReference>
<dbReference type="PANTHER" id="PTHR33164">
    <property type="entry name" value="TRANSCRIPTIONAL REGULATOR, MARR FAMILY"/>
    <property type="match status" value="1"/>
</dbReference>
<proteinExistence type="predicted"/>
<dbReference type="SUPFAM" id="SSF46785">
    <property type="entry name" value="Winged helix' DNA-binding domain"/>
    <property type="match status" value="1"/>
</dbReference>